<sequence>MHSLVTIPRATEERRVWLRVGALLDGGCTAPIHNAHVVYDRNSILFAGEDSPPRDLLNAGQKEPDCDLADYTLLPGLTDAHTHLFLEGGELEENRRAAYLKQTQGELIALARLRLERLVRLGIAAVRDTGDKDGVGLALSRLCSGVGRPLMPYVDSPGAAIHHRGRYGSFMAEAIEDYASPQQCVEARVRTGAERIKLIATGIINFKRGAVTTPPQMTAEEIGEFVAAGRSFGKQTLAHASGDAGIERVIEGGVDTIEHGFFVRDDQLAKMRDRQIAWVPTFAPVQRQVDYADRMGWDAKVVANLKGILEQHAASLVKAHAMGVRIIAGSDAGSYGVAHGPGLLHELELMERAGLSPLAVVHSATGAGSDRLAFREKFGRIRPGFMSRMIVTRHSPLESVGNLKKHRLVVFDGDVFETDGSESSNGL</sequence>
<proteinExistence type="predicted"/>
<dbReference type="PANTHER" id="PTHR43135:SF3">
    <property type="entry name" value="ALPHA-D-RIBOSE 1-METHYLPHOSPHONATE 5-TRIPHOSPHATE DIPHOSPHATASE"/>
    <property type="match status" value="1"/>
</dbReference>
<dbReference type="InterPro" id="IPR032466">
    <property type="entry name" value="Metal_Hydrolase"/>
</dbReference>
<feature type="domain" description="Amidohydrolase-related" evidence="1">
    <location>
        <begin position="72"/>
        <end position="404"/>
    </location>
</feature>
<evidence type="ECO:0000313" key="3">
    <source>
        <dbReference type="Proteomes" id="UP000239735"/>
    </source>
</evidence>
<evidence type="ECO:0000259" key="1">
    <source>
        <dbReference type="Pfam" id="PF01979"/>
    </source>
</evidence>
<dbReference type="PANTHER" id="PTHR43135">
    <property type="entry name" value="ALPHA-D-RIBOSE 1-METHYLPHOSPHONATE 5-TRIPHOSPHATE DIPHOSPHATASE"/>
    <property type="match status" value="1"/>
</dbReference>
<name>A0A2N9M0V0_9BACT</name>
<dbReference type="EMBL" id="OKRB01000130">
    <property type="protein sequence ID" value="SPE29106.1"/>
    <property type="molecule type" value="Genomic_DNA"/>
</dbReference>
<dbReference type="GO" id="GO:0016810">
    <property type="term" value="F:hydrolase activity, acting on carbon-nitrogen (but not peptide) bonds"/>
    <property type="evidence" value="ECO:0007669"/>
    <property type="project" value="InterPro"/>
</dbReference>
<evidence type="ECO:0000313" key="2">
    <source>
        <dbReference type="EMBL" id="SPE29106.1"/>
    </source>
</evidence>
<organism evidence="2 3">
    <name type="scientific">Candidatus Sulfuritelmatomonas gaucii</name>
    <dbReference type="NCBI Taxonomy" id="2043161"/>
    <lineage>
        <taxon>Bacteria</taxon>
        <taxon>Pseudomonadati</taxon>
        <taxon>Acidobacteriota</taxon>
        <taxon>Terriglobia</taxon>
        <taxon>Terriglobales</taxon>
        <taxon>Acidobacteriaceae</taxon>
        <taxon>Candidatus Sulfuritelmatomonas</taxon>
    </lineage>
</organism>
<dbReference type="InterPro" id="IPR011059">
    <property type="entry name" value="Metal-dep_hydrolase_composite"/>
</dbReference>
<gene>
    <name evidence="2" type="ORF">SBA5_70167</name>
</gene>
<dbReference type="Proteomes" id="UP000239735">
    <property type="component" value="Unassembled WGS sequence"/>
</dbReference>
<accession>A0A2N9M0V0</accession>
<dbReference type="OrthoDB" id="9797498at2"/>
<keyword evidence="2" id="KW-0378">Hydrolase</keyword>
<dbReference type="InterPro" id="IPR051781">
    <property type="entry name" value="Metallo-dep_Hydrolase"/>
</dbReference>
<dbReference type="SUPFAM" id="SSF51556">
    <property type="entry name" value="Metallo-dependent hydrolases"/>
    <property type="match status" value="1"/>
</dbReference>
<dbReference type="Gene3D" id="3.20.20.140">
    <property type="entry name" value="Metal-dependent hydrolases"/>
    <property type="match status" value="1"/>
</dbReference>
<dbReference type="AlphaFoldDB" id="A0A2N9M0V0"/>
<reference evidence="3" key="1">
    <citation type="submission" date="2018-02" db="EMBL/GenBank/DDBJ databases">
        <authorList>
            <person name="Hausmann B."/>
        </authorList>
    </citation>
    <scope>NUCLEOTIDE SEQUENCE [LARGE SCALE GENOMIC DNA]</scope>
    <source>
        <strain evidence="3">Peat soil MAG SbA5</strain>
    </source>
</reference>
<dbReference type="Gene3D" id="2.30.40.10">
    <property type="entry name" value="Urease, subunit C, domain 1"/>
    <property type="match status" value="1"/>
</dbReference>
<dbReference type="InterPro" id="IPR006680">
    <property type="entry name" value="Amidohydro-rel"/>
</dbReference>
<dbReference type="Pfam" id="PF01979">
    <property type="entry name" value="Amidohydro_1"/>
    <property type="match status" value="1"/>
</dbReference>
<protein>
    <submittedName>
        <fullName evidence="2">Amidohydrolase</fullName>
    </submittedName>
</protein>